<sequence length="348" mass="39583">MRKQILLCLLIMIIFSMSACNSGSELYKEMIKESEDYILPIEDAKEIDRKVEEDLSKFTHIYKDNYKVEKLKIDGVDNPVGILCREQDILITDRENDRLVVTDFEGNVIRKIGETGNGPLEFMSPGEIIRYENKVYILDEKNYRVQILDENLNYVEEIKTKHADPNDPHFVYQNMAISKKGIYLNGFSFTSDQVHLYTAGTTEPIVIGKNFYGPLYNYQEKIYAMNTSIKTYLKKDDSLSYRGGGDNYLFLVNDEIRDFELKCSVMSMTDTTSFLINEAGIVALSVGNASLFTFEMDGRYTSTVAIMEGLDEEVLGISGIPNFSVSSAGDYYVTSPKNGIIFRCSPEE</sequence>
<protein>
    <submittedName>
        <fullName evidence="2">6-bladed beta-propeller protein</fullName>
    </submittedName>
</protein>
<dbReference type="Gene3D" id="2.120.10.30">
    <property type="entry name" value="TolB, C-terminal domain"/>
    <property type="match status" value="1"/>
</dbReference>
<keyword evidence="1" id="KW-0732">Signal</keyword>
<dbReference type="SUPFAM" id="SSF63829">
    <property type="entry name" value="Calcium-dependent phosphotriesterase"/>
    <property type="match status" value="1"/>
</dbReference>
<dbReference type="Proteomes" id="UP000254051">
    <property type="component" value="Unassembled WGS sequence"/>
</dbReference>
<organism evidence="2 3">
    <name type="scientific">Faecalicatena contorta</name>
    <dbReference type="NCBI Taxonomy" id="39482"/>
    <lineage>
        <taxon>Bacteria</taxon>
        <taxon>Bacillati</taxon>
        <taxon>Bacillota</taxon>
        <taxon>Clostridia</taxon>
        <taxon>Lachnospirales</taxon>
        <taxon>Lachnospiraceae</taxon>
        <taxon>Faecalicatena</taxon>
    </lineage>
</organism>
<feature type="chain" id="PRO_5043163492" evidence="1">
    <location>
        <begin position="20"/>
        <end position="348"/>
    </location>
</feature>
<reference evidence="3" key="1">
    <citation type="submission" date="2017-07" db="EMBL/GenBank/DDBJ databases">
        <authorList>
            <person name="Varghese N."/>
            <person name="Submissions S."/>
        </authorList>
    </citation>
    <scope>NUCLEOTIDE SEQUENCE [LARGE SCALE GENOMIC DNA]</scope>
    <source>
        <strain evidence="3">NLAE-zl-C134</strain>
    </source>
</reference>
<accession>A0A315ZVW2</accession>
<evidence type="ECO:0000256" key="1">
    <source>
        <dbReference type="SAM" id="SignalP"/>
    </source>
</evidence>
<dbReference type="RefSeq" id="WP_109711412.1">
    <property type="nucleotide sequence ID" value="NZ_QGDS01000006.1"/>
</dbReference>
<dbReference type="PROSITE" id="PS51257">
    <property type="entry name" value="PROKAR_LIPOPROTEIN"/>
    <property type="match status" value="1"/>
</dbReference>
<evidence type="ECO:0000313" key="2">
    <source>
        <dbReference type="EMBL" id="SUQ14489.1"/>
    </source>
</evidence>
<gene>
    <name evidence="2" type="ORF">SAMN05216529_106181</name>
</gene>
<keyword evidence="3" id="KW-1185">Reference proteome</keyword>
<evidence type="ECO:0000313" key="3">
    <source>
        <dbReference type="Proteomes" id="UP000254051"/>
    </source>
</evidence>
<feature type="signal peptide" evidence="1">
    <location>
        <begin position="1"/>
        <end position="19"/>
    </location>
</feature>
<dbReference type="InterPro" id="IPR011042">
    <property type="entry name" value="6-blade_b-propeller_TolB-like"/>
</dbReference>
<dbReference type="Pfam" id="PF17170">
    <property type="entry name" value="DUF5128"/>
    <property type="match status" value="1"/>
</dbReference>
<dbReference type="AlphaFoldDB" id="A0A315ZVW2"/>
<proteinExistence type="predicted"/>
<dbReference type="EMBL" id="UHJJ01000006">
    <property type="protein sequence ID" value="SUQ14489.1"/>
    <property type="molecule type" value="Genomic_DNA"/>
</dbReference>
<name>A0A315ZVW2_9FIRM</name>
<dbReference type="OrthoDB" id="9799230at2"/>